<reference evidence="1" key="1">
    <citation type="submission" date="2023-04" db="EMBL/GenBank/DDBJ databases">
        <title>Phytophthora lilii NBRC 32176.</title>
        <authorList>
            <person name="Ichikawa N."/>
            <person name="Sato H."/>
            <person name="Tonouchi N."/>
        </authorList>
    </citation>
    <scope>NUCLEOTIDE SEQUENCE</scope>
    <source>
        <strain evidence="1">NBRC 32176</strain>
    </source>
</reference>
<accession>A0A9W6XB06</accession>
<organism evidence="1 2">
    <name type="scientific">Phytophthora lilii</name>
    <dbReference type="NCBI Taxonomy" id="2077276"/>
    <lineage>
        <taxon>Eukaryota</taxon>
        <taxon>Sar</taxon>
        <taxon>Stramenopiles</taxon>
        <taxon>Oomycota</taxon>
        <taxon>Peronosporomycetes</taxon>
        <taxon>Peronosporales</taxon>
        <taxon>Peronosporaceae</taxon>
        <taxon>Phytophthora</taxon>
    </lineage>
</organism>
<comment type="caution">
    <text evidence="1">The sequence shown here is derived from an EMBL/GenBank/DDBJ whole genome shotgun (WGS) entry which is preliminary data.</text>
</comment>
<dbReference type="EMBL" id="BSXW01001238">
    <property type="protein sequence ID" value="GMF35035.1"/>
    <property type="molecule type" value="Genomic_DNA"/>
</dbReference>
<dbReference type="OrthoDB" id="145516at2759"/>
<protein>
    <submittedName>
        <fullName evidence="1">Unnamed protein product</fullName>
    </submittedName>
</protein>
<dbReference type="AlphaFoldDB" id="A0A9W6XB06"/>
<evidence type="ECO:0000313" key="1">
    <source>
        <dbReference type="EMBL" id="GMF35035.1"/>
    </source>
</evidence>
<name>A0A9W6XB06_9STRA</name>
<evidence type="ECO:0000313" key="2">
    <source>
        <dbReference type="Proteomes" id="UP001165083"/>
    </source>
</evidence>
<gene>
    <name evidence="1" type="ORF">Plil01_001490500</name>
</gene>
<sequence length="155" mass="17433">MPIGDVRRETVERLWFALVATSDEVWGIPINHPKAALVSDAPIALAGKSRDQRFLRSLNAEVEDKISSDDNGTEEERTSINLNKLDDETDELAIMIKTFKEWDGLDYPTIALSMYQAKATSTEFGAMYRMYLEYKTIGADKLLQQLKSGTIAGRK</sequence>
<proteinExistence type="predicted"/>
<dbReference type="Proteomes" id="UP001165083">
    <property type="component" value="Unassembled WGS sequence"/>
</dbReference>
<keyword evidence="2" id="KW-1185">Reference proteome</keyword>